<evidence type="ECO:0000256" key="5">
    <source>
        <dbReference type="ARBA" id="ARBA00022989"/>
    </source>
</evidence>
<dbReference type="InterPro" id="IPR020846">
    <property type="entry name" value="MFS_dom"/>
</dbReference>
<dbReference type="CDD" id="cd17474">
    <property type="entry name" value="MFS_YfmO_like"/>
    <property type="match status" value="1"/>
</dbReference>
<keyword evidence="6 7" id="KW-0472">Membrane</keyword>
<dbReference type="STRING" id="766136.BHF68_01760"/>
<evidence type="ECO:0000256" key="7">
    <source>
        <dbReference type="SAM" id="Phobius"/>
    </source>
</evidence>
<dbReference type="Proteomes" id="UP000094296">
    <property type="component" value="Unassembled WGS sequence"/>
</dbReference>
<dbReference type="InterPro" id="IPR011701">
    <property type="entry name" value="MFS"/>
</dbReference>
<dbReference type="GO" id="GO:0022857">
    <property type="term" value="F:transmembrane transporter activity"/>
    <property type="evidence" value="ECO:0007669"/>
    <property type="project" value="InterPro"/>
</dbReference>
<evidence type="ECO:0000256" key="4">
    <source>
        <dbReference type="ARBA" id="ARBA00022692"/>
    </source>
</evidence>
<feature type="transmembrane region" description="Helical" evidence="7">
    <location>
        <begin position="143"/>
        <end position="162"/>
    </location>
</feature>
<feature type="transmembrane region" description="Helical" evidence="7">
    <location>
        <begin position="12"/>
        <end position="35"/>
    </location>
</feature>
<dbReference type="InterPro" id="IPR005829">
    <property type="entry name" value="Sugar_transporter_CS"/>
</dbReference>
<keyword evidence="5 7" id="KW-1133">Transmembrane helix</keyword>
<dbReference type="Pfam" id="PF07690">
    <property type="entry name" value="MFS_1"/>
    <property type="match status" value="1"/>
</dbReference>
<proteinExistence type="predicted"/>
<evidence type="ECO:0000256" key="3">
    <source>
        <dbReference type="ARBA" id="ARBA00022475"/>
    </source>
</evidence>
<dbReference type="SUPFAM" id="SSF103473">
    <property type="entry name" value="MFS general substrate transporter"/>
    <property type="match status" value="1"/>
</dbReference>
<organism evidence="9 10">
    <name type="scientific">Desulfuribacillus alkaliarsenatis</name>
    <dbReference type="NCBI Taxonomy" id="766136"/>
    <lineage>
        <taxon>Bacteria</taxon>
        <taxon>Bacillati</taxon>
        <taxon>Bacillota</taxon>
        <taxon>Desulfuribacillia</taxon>
        <taxon>Desulfuribacillales</taxon>
        <taxon>Desulfuribacillaceae</taxon>
        <taxon>Desulfuribacillus</taxon>
    </lineage>
</organism>
<evidence type="ECO:0000256" key="1">
    <source>
        <dbReference type="ARBA" id="ARBA00004651"/>
    </source>
</evidence>
<name>A0A1E5G5I3_9FIRM</name>
<sequence>MNPQPLNTSHTWSLVGLSLVPFVMVLGNSMLIPILPDMQKELSITQFQVSLIITAFSIPAAIVIPISGYLSDHYGRKKVIIPALLIYALGGLIAGFAASFLGDKAYPLIIAGRIIQGIGAAGTAPIAMALASDIFTDESRSKALGIIEAANGIGKVISPILGSLIAIIVWYATFFAFPILCIPIALIMWLVVAEPKGNINKQTVSDYIKSVIKIFKSKGVGLFAAFLAGSVTLFILFGLLFFLSDILEKRYQIDGVYKGFIIAIPLLVMAITAYITGRIAKSKLSKMKRLILVGMSLIALGSGVSVITTDTYYLMALLVIIGIGSGLVLPCLNTIITGSIQAKERGIVTSLYGSVRFTGVAIGPPVFGYLMKISQQIMYMTMSGLAIFTALIAYFLIQNKKNLSAQKK</sequence>
<evidence type="ECO:0000259" key="8">
    <source>
        <dbReference type="PROSITE" id="PS50850"/>
    </source>
</evidence>
<feature type="transmembrane region" description="Helical" evidence="7">
    <location>
        <begin position="108"/>
        <end position="131"/>
    </location>
</feature>
<feature type="transmembrane region" description="Helical" evidence="7">
    <location>
        <begin position="377"/>
        <end position="397"/>
    </location>
</feature>
<feature type="transmembrane region" description="Helical" evidence="7">
    <location>
        <begin position="47"/>
        <end position="67"/>
    </location>
</feature>
<dbReference type="PANTHER" id="PTHR43124">
    <property type="entry name" value="PURINE EFFLUX PUMP PBUE"/>
    <property type="match status" value="1"/>
</dbReference>
<dbReference type="EMBL" id="MIJE01000001">
    <property type="protein sequence ID" value="OEF98426.1"/>
    <property type="molecule type" value="Genomic_DNA"/>
</dbReference>
<keyword evidence="4 7" id="KW-0812">Transmembrane</keyword>
<feature type="transmembrane region" description="Helical" evidence="7">
    <location>
        <begin position="313"/>
        <end position="336"/>
    </location>
</feature>
<feature type="transmembrane region" description="Helical" evidence="7">
    <location>
        <begin position="289"/>
        <end position="307"/>
    </location>
</feature>
<dbReference type="InterPro" id="IPR036259">
    <property type="entry name" value="MFS_trans_sf"/>
</dbReference>
<reference evidence="9 10" key="1">
    <citation type="submission" date="2016-09" db="EMBL/GenBank/DDBJ databases">
        <title>Draft genome sequence for the type strain of Desulfuribacillus alkaliarsenatis AHT28, an obligately anaerobic, sulfidogenic bacterium isolated from Russian soda lake sediments.</title>
        <authorList>
            <person name="Abin C.A."/>
            <person name="Hollibaugh J.T."/>
        </authorList>
    </citation>
    <scope>NUCLEOTIDE SEQUENCE [LARGE SCALE GENOMIC DNA]</scope>
    <source>
        <strain evidence="9 10">AHT28</strain>
    </source>
</reference>
<gene>
    <name evidence="9" type="ORF">BHF68_01760</name>
</gene>
<dbReference type="PANTHER" id="PTHR43124:SF3">
    <property type="entry name" value="CHLORAMPHENICOL EFFLUX PUMP RV0191"/>
    <property type="match status" value="1"/>
</dbReference>
<evidence type="ECO:0000256" key="6">
    <source>
        <dbReference type="ARBA" id="ARBA00023136"/>
    </source>
</evidence>
<accession>A0A1E5G5I3</accession>
<evidence type="ECO:0000313" key="9">
    <source>
        <dbReference type="EMBL" id="OEF98426.1"/>
    </source>
</evidence>
<feature type="transmembrane region" description="Helical" evidence="7">
    <location>
        <begin position="219"/>
        <end position="243"/>
    </location>
</feature>
<comment type="caution">
    <text evidence="9">The sequence shown here is derived from an EMBL/GenBank/DDBJ whole genome shotgun (WGS) entry which is preliminary data.</text>
</comment>
<feature type="transmembrane region" description="Helical" evidence="7">
    <location>
        <begin position="348"/>
        <end position="371"/>
    </location>
</feature>
<protein>
    <submittedName>
        <fullName evidence="9">MFS transporter</fullName>
    </submittedName>
</protein>
<keyword evidence="2" id="KW-0813">Transport</keyword>
<keyword evidence="3" id="KW-1003">Cell membrane</keyword>
<dbReference type="PROSITE" id="PS50850">
    <property type="entry name" value="MFS"/>
    <property type="match status" value="1"/>
</dbReference>
<feature type="transmembrane region" description="Helical" evidence="7">
    <location>
        <begin position="168"/>
        <end position="192"/>
    </location>
</feature>
<feature type="domain" description="Major facilitator superfamily (MFS) profile" evidence="8">
    <location>
        <begin position="13"/>
        <end position="401"/>
    </location>
</feature>
<dbReference type="OrthoDB" id="2986280at2"/>
<evidence type="ECO:0000256" key="2">
    <source>
        <dbReference type="ARBA" id="ARBA00022448"/>
    </source>
</evidence>
<dbReference type="GO" id="GO:0005886">
    <property type="term" value="C:plasma membrane"/>
    <property type="evidence" value="ECO:0007669"/>
    <property type="project" value="UniProtKB-SubCell"/>
</dbReference>
<dbReference type="PROSITE" id="PS00216">
    <property type="entry name" value="SUGAR_TRANSPORT_1"/>
    <property type="match status" value="1"/>
</dbReference>
<dbReference type="Gene3D" id="1.20.1250.20">
    <property type="entry name" value="MFS general substrate transporter like domains"/>
    <property type="match status" value="1"/>
</dbReference>
<dbReference type="AlphaFoldDB" id="A0A1E5G5I3"/>
<keyword evidence="10" id="KW-1185">Reference proteome</keyword>
<comment type="subcellular location">
    <subcellularLocation>
        <location evidence="1">Cell membrane</location>
        <topology evidence="1">Multi-pass membrane protein</topology>
    </subcellularLocation>
</comment>
<dbReference type="InterPro" id="IPR050189">
    <property type="entry name" value="MFS_Efflux_Transporters"/>
</dbReference>
<feature type="transmembrane region" description="Helical" evidence="7">
    <location>
        <begin position="79"/>
        <end position="102"/>
    </location>
</feature>
<dbReference type="PRINTS" id="PR01036">
    <property type="entry name" value="TCRTETB"/>
</dbReference>
<evidence type="ECO:0000313" key="10">
    <source>
        <dbReference type="Proteomes" id="UP000094296"/>
    </source>
</evidence>
<feature type="transmembrane region" description="Helical" evidence="7">
    <location>
        <begin position="255"/>
        <end position="277"/>
    </location>
</feature>